<keyword evidence="3" id="KW-1185">Reference proteome</keyword>
<organism evidence="2 3">
    <name type="scientific">Salipiger mucosus DSM 16094</name>
    <dbReference type="NCBI Taxonomy" id="1123237"/>
    <lineage>
        <taxon>Bacteria</taxon>
        <taxon>Pseudomonadati</taxon>
        <taxon>Pseudomonadota</taxon>
        <taxon>Alphaproteobacteria</taxon>
        <taxon>Rhodobacterales</taxon>
        <taxon>Roseobacteraceae</taxon>
        <taxon>Salipiger</taxon>
    </lineage>
</organism>
<keyword evidence="1" id="KW-0472">Membrane</keyword>
<accession>S9QJB9</accession>
<evidence type="ECO:0000313" key="2">
    <source>
        <dbReference type="EMBL" id="EPX79658.1"/>
    </source>
</evidence>
<name>S9QJB9_9RHOB</name>
<keyword evidence="1" id="KW-0812">Transmembrane</keyword>
<reference evidence="3" key="1">
    <citation type="journal article" date="2014" name="Stand. Genomic Sci.">
        <title>Genome sequence of the exopolysaccharide-producing Salipiger mucosus type strain (DSM 16094(T)), a moderately halophilic member of the Roseobacter clade.</title>
        <authorList>
            <person name="Riedel T."/>
            <person name="Spring S."/>
            <person name="Fiebig A."/>
            <person name="Petersen J."/>
            <person name="Kyrpides N.C."/>
            <person name="Goker M."/>
            <person name="Klenk H.P."/>
        </authorList>
    </citation>
    <scope>NUCLEOTIDE SEQUENCE [LARGE SCALE GENOMIC DNA]</scope>
    <source>
        <strain evidence="3">DSM 16094</strain>
    </source>
</reference>
<comment type="caution">
    <text evidence="2">The sequence shown here is derived from an EMBL/GenBank/DDBJ whole genome shotgun (WGS) entry which is preliminary data.</text>
</comment>
<proteinExistence type="predicted"/>
<dbReference type="AlphaFoldDB" id="S9QJB9"/>
<dbReference type="Proteomes" id="UP000015347">
    <property type="component" value="Unassembled WGS sequence"/>
</dbReference>
<dbReference type="EMBL" id="APVH01000035">
    <property type="protein sequence ID" value="EPX79658.1"/>
    <property type="molecule type" value="Genomic_DNA"/>
</dbReference>
<dbReference type="HOGENOM" id="CLU_1721054_0_0_5"/>
<keyword evidence="1" id="KW-1133">Transmembrane helix</keyword>
<sequence>MAGGVTWLTVSLLVAAGAVALQTALTLRSGRMLPLLVASLSLFMATDDQFMLHERALPHVLGVPEAAIVAVYAIVGACIMVLTLRELGPRGAAGLWPSLCFMGLAVVADFELLGESSYATEDLLKLAGFASWTTFWFQYGRARIRLNLAAPG</sequence>
<evidence type="ECO:0000256" key="1">
    <source>
        <dbReference type="SAM" id="Phobius"/>
    </source>
</evidence>
<evidence type="ECO:0000313" key="3">
    <source>
        <dbReference type="Proteomes" id="UP000015347"/>
    </source>
</evidence>
<feature type="transmembrane region" description="Helical" evidence="1">
    <location>
        <begin position="59"/>
        <end position="82"/>
    </location>
</feature>
<protein>
    <submittedName>
        <fullName evidence="2">Uncharacterized protein</fullName>
    </submittedName>
</protein>
<gene>
    <name evidence="2" type="ORF">Salmuc_05599</name>
</gene>